<organism evidence="1 2">
    <name type="scientific">Herbiconiux daphne</name>
    <dbReference type="NCBI Taxonomy" id="2970914"/>
    <lineage>
        <taxon>Bacteria</taxon>
        <taxon>Bacillati</taxon>
        <taxon>Actinomycetota</taxon>
        <taxon>Actinomycetes</taxon>
        <taxon>Micrococcales</taxon>
        <taxon>Microbacteriaceae</taxon>
        <taxon>Herbiconiux</taxon>
    </lineage>
</organism>
<comment type="caution">
    <text evidence="1">The sequence shown here is derived from an EMBL/GenBank/DDBJ whole genome shotgun (WGS) entry which is preliminary data.</text>
</comment>
<dbReference type="Pfam" id="PF13692">
    <property type="entry name" value="Glyco_trans_1_4"/>
    <property type="match status" value="1"/>
</dbReference>
<dbReference type="GO" id="GO:0016757">
    <property type="term" value="F:glycosyltransferase activity"/>
    <property type="evidence" value="ECO:0007669"/>
    <property type="project" value="UniProtKB-KW"/>
</dbReference>
<sequence>MSDRTPADPGSGARRQASVLRRLVARATGRARAAARPGTGADEPAAEVIAFPFYPNNPYQSIIYADLAPTFTLSTPETVTDLLTVLRTDAASPRILHLNWTAPIVQFGAETPDEAHAAADRFLAGLDAFTRGGGLLVWTVHNTMPHDLRFREAELRLARGITARADAIIAMNPDTAALVEPDYPLPAEVTVVQEHPSYRGVFRDDLTRSQAREALGVAADAEVLLLFGTLRPYKGIERFLEDFTLARQSRPGLVLLVAGEIGPGFDEHGLRRLLDLDGVIAHLSYVPSDEAQRWLRAADVMMLPYRSALNPSLVYLAATFGLPVLLADLPSLHYLFDEPWVAPVDFSRPIDLGALLDSFATDRAVVAPAAAAFARRTDPAIASARFTTLLTNLLAGLSPLAA</sequence>
<dbReference type="SUPFAM" id="SSF53756">
    <property type="entry name" value="UDP-Glycosyltransferase/glycogen phosphorylase"/>
    <property type="match status" value="1"/>
</dbReference>
<dbReference type="RefSeq" id="WP_259537009.1">
    <property type="nucleotide sequence ID" value="NZ_JANLCJ010000001.1"/>
</dbReference>
<protein>
    <submittedName>
        <fullName evidence="1">Glycosyltransferase</fullName>
        <ecNumber evidence="1">2.4.-.-</ecNumber>
    </submittedName>
</protein>
<accession>A0ABT2GWS5</accession>
<dbReference type="Proteomes" id="UP001165586">
    <property type="component" value="Unassembled WGS sequence"/>
</dbReference>
<dbReference type="Gene3D" id="3.40.50.2000">
    <property type="entry name" value="Glycogen Phosphorylase B"/>
    <property type="match status" value="2"/>
</dbReference>
<dbReference type="EMBL" id="JANLCJ010000001">
    <property type="protein sequence ID" value="MCS5732397.1"/>
    <property type="molecule type" value="Genomic_DNA"/>
</dbReference>
<gene>
    <name evidence="1" type="ORF">N1032_01390</name>
</gene>
<dbReference type="PANTHER" id="PTHR12526">
    <property type="entry name" value="GLYCOSYLTRANSFERASE"/>
    <property type="match status" value="1"/>
</dbReference>
<name>A0ABT2GWS5_9MICO</name>
<proteinExistence type="predicted"/>
<evidence type="ECO:0000313" key="1">
    <source>
        <dbReference type="EMBL" id="MCS5732397.1"/>
    </source>
</evidence>
<evidence type="ECO:0000313" key="2">
    <source>
        <dbReference type="Proteomes" id="UP001165586"/>
    </source>
</evidence>
<keyword evidence="1" id="KW-0328">Glycosyltransferase</keyword>
<keyword evidence="2" id="KW-1185">Reference proteome</keyword>
<keyword evidence="1" id="KW-0808">Transferase</keyword>
<dbReference type="EC" id="2.4.-.-" evidence="1"/>
<reference evidence="1" key="1">
    <citation type="submission" date="2022-08" db="EMBL/GenBank/DDBJ databases">
        <authorList>
            <person name="Deng Y."/>
            <person name="Han X.-F."/>
            <person name="Zhang Y.-Q."/>
        </authorList>
    </citation>
    <scope>NUCLEOTIDE SEQUENCE</scope>
    <source>
        <strain evidence="1">CPCC 203386</strain>
    </source>
</reference>